<evidence type="ECO:0000313" key="3">
    <source>
        <dbReference type="EMBL" id="APG77104.1"/>
    </source>
</evidence>
<keyword evidence="1" id="KW-0945">Host-virus interaction</keyword>
<evidence type="ECO:0000256" key="1">
    <source>
        <dbReference type="ARBA" id="ARBA00023104"/>
    </source>
</evidence>
<organism evidence="3">
    <name type="scientific">Changjiang levi-like virus 2</name>
    <dbReference type="NCBI Taxonomy" id="1922774"/>
    <lineage>
        <taxon>Viruses</taxon>
        <taxon>Riboviria</taxon>
    </lineage>
</organism>
<keyword evidence="1" id="KW-1161">Viral attachment to host cell</keyword>
<evidence type="ECO:0008006" key="4">
    <source>
        <dbReference type="Google" id="ProtNLM"/>
    </source>
</evidence>
<name>A0A1L3KIB6_9VIRU</name>
<proteinExistence type="inferred from homology"/>
<reference evidence="3" key="1">
    <citation type="journal article" date="2016" name="Nature">
        <title>Redefining the invertebrate RNA virosphere.</title>
        <authorList>
            <person name="Shi M."/>
            <person name="Lin X.D."/>
            <person name="Tian J.H."/>
            <person name="Chen L.J."/>
            <person name="Chen X."/>
            <person name="Li C.X."/>
            <person name="Qin X.C."/>
            <person name="Li J."/>
            <person name="Cao J.P."/>
            <person name="Eden J.S."/>
            <person name="Buchmann J."/>
            <person name="Wang W."/>
            <person name="Xu J."/>
            <person name="Holmes E.C."/>
            <person name="Zhang Y.Z."/>
        </authorList>
    </citation>
    <scope>NUCLEOTIDE SEQUENCE</scope>
    <source>
        <strain evidence="3">CJLX26414</strain>
    </source>
</reference>
<keyword evidence="1" id="KW-0946">Virion</keyword>
<accession>A0A1L3KIB6</accession>
<comment type="similarity">
    <text evidence="2">Belongs to the Leviviricetes maturation protein family.</text>
</comment>
<dbReference type="InterPro" id="IPR005563">
    <property type="entry name" value="A_protein"/>
</dbReference>
<evidence type="ECO:0000256" key="2">
    <source>
        <dbReference type="ARBA" id="ARBA00035110"/>
    </source>
</evidence>
<keyword evidence="1" id="KW-1160">Virus entry into host cell</keyword>
<keyword evidence="1" id="KW-1175">Viral attachment to host cell pilus</keyword>
<dbReference type="GO" id="GO:0039666">
    <property type="term" value="P:virion attachment to host cell pilus"/>
    <property type="evidence" value="ECO:0007669"/>
    <property type="project" value="UniProtKB-KW"/>
</dbReference>
<protein>
    <recommendedName>
        <fullName evidence="4">Maturation protein</fullName>
    </recommendedName>
</protein>
<dbReference type="Pfam" id="PF03863">
    <property type="entry name" value="Phage_mat-A"/>
    <property type="match status" value="1"/>
</dbReference>
<sequence length="378" mass="42926">MMRNHIDISASQYKRMYGVESAVGDFKTPNDFSYQVYVLTGTSPVNHAWYGYTGTIVDYPSGGDSPLPGLVPGALSAVASESPVHYSDVDALRDRLLGNMYERLRGNSEIIVDLAEGAQTIRMVRNALKLKKTMADFVVKSLRGRRQSISELSGKWLEYRYGWMPLLYSIYDAADTLGRQIRSKEIRLHERGSVKTSDAQSLSYGDTIDSRVSYSWDWQHSTRMELGYRFNPIDPTLQSLANWTSLNPLSIAWELTPLSFVADWFVNVGDQLRSWENHTIFDDAFLGGYETVSVREVRNGRYSSGGMRPLEYWENGDLVPKFYGTSSVYSGQSVYKSVKRTRLWSLPRPSGLRVKFDLNAKRFVDAAALTSKQWSRLF</sequence>
<dbReference type="EMBL" id="KX883518">
    <property type="protein sequence ID" value="APG77104.1"/>
    <property type="molecule type" value="Genomic_RNA"/>
</dbReference>